<comment type="similarity">
    <text evidence="2">Belongs to the SusD family.</text>
</comment>
<dbReference type="PROSITE" id="PS51257">
    <property type="entry name" value="PROKAR_LIPOPROTEIN"/>
    <property type="match status" value="1"/>
</dbReference>
<dbReference type="Pfam" id="PF07980">
    <property type="entry name" value="SusD_RagB"/>
    <property type="match status" value="1"/>
</dbReference>
<dbReference type="Proteomes" id="UP000181870">
    <property type="component" value="Unassembled WGS sequence"/>
</dbReference>
<evidence type="ECO:0000256" key="2">
    <source>
        <dbReference type="ARBA" id="ARBA00006275"/>
    </source>
</evidence>
<proteinExistence type="inferred from homology"/>
<keyword evidence="3" id="KW-0732">Signal</keyword>
<dbReference type="Pfam" id="PF14322">
    <property type="entry name" value="SusD-like_3"/>
    <property type="match status" value="1"/>
</dbReference>
<dbReference type="EMBL" id="FNDO01000001">
    <property type="protein sequence ID" value="SDH06790.1"/>
    <property type="molecule type" value="Genomic_DNA"/>
</dbReference>
<comment type="subcellular location">
    <subcellularLocation>
        <location evidence="1">Cell outer membrane</location>
    </subcellularLocation>
</comment>
<dbReference type="InterPro" id="IPR012944">
    <property type="entry name" value="SusD_RagB_dom"/>
</dbReference>
<feature type="domain" description="RagB/SusD" evidence="6">
    <location>
        <begin position="323"/>
        <end position="524"/>
    </location>
</feature>
<dbReference type="SUPFAM" id="SSF48452">
    <property type="entry name" value="TPR-like"/>
    <property type="match status" value="1"/>
</dbReference>
<evidence type="ECO:0000313" key="8">
    <source>
        <dbReference type="EMBL" id="SDH06790.1"/>
    </source>
</evidence>
<evidence type="ECO:0000313" key="9">
    <source>
        <dbReference type="Proteomes" id="UP000181870"/>
    </source>
</evidence>
<accession>A0A1G7ZFC8</accession>
<evidence type="ECO:0000256" key="5">
    <source>
        <dbReference type="ARBA" id="ARBA00023237"/>
    </source>
</evidence>
<protein>
    <submittedName>
        <fullName evidence="8">SusD family protein</fullName>
    </submittedName>
</protein>
<evidence type="ECO:0000259" key="7">
    <source>
        <dbReference type="Pfam" id="PF14322"/>
    </source>
</evidence>
<keyword evidence="5" id="KW-0998">Cell outer membrane</keyword>
<dbReference type="InterPro" id="IPR033985">
    <property type="entry name" value="SusD-like_N"/>
</dbReference>
<dbReference type="AlphaFoldDB" id="A0A1G7ZFC8"/>
<evidence type="ECO:0000259" key="6">
    <source>
        <dbReference type="Pfam" id="PF07980"/>
    </source>
</evidence>
<name>A0A1G7ZFC8_BACOV</name>
<reference evidence="8 9" key="1">
    <citation type="submission" date="2016-10" db="EMBL/GenBank/DDBJ databases">
        <authorList>
            <person name="de Groot N.N."/>
        </authorList>
    </citation>
    <scope>NUCLEOTIDE SEQUENCE [LARGE SCALE GENOMIC DNA]</scope>
    <source>
        <strain evidence="8 9">NLAE-zl-C57</strain>
    </source>
</reference>
<dbReference type="CDD" id="cd08977">
    <property type="entry name" value="SusD"/>
    <property type="match status" value="1"/>
</dbReference>
<feature type="domain" description="SusD-like N-terminal" evidence="7">
    <location>
        <begin position="119"/>
        <end position="254"/>
    </location>
</feature>
<evidence type="ECO:0000256" key="1">
    <source>
        <dbReference type="ARBA" id="ARBA00004442"/>
    </source>
</evidence>
<sequence>MKDMKHLIYISLIISLCSCSDFLEEYSQDTYYVSSYKDLDELLIGDCYLPVQGSNTAASTTNIGYFLPFLADEMEEQNAGLFDDYGNESVLYDVKDKVFGCYTWQQRIGQTPSYSGYISEDDTWTELYRLINVANNILGSVDNVPQSSEEDRLGATRVKGETHFLRAAYYFWLANLYGKPYNKTTATSDLAVPLKTTEKVDDKIYQRNTVQEVYNQVLADLQEAEKCLSQTEKSKSIYRADSTTVHLLESRVYLYMQNWEMAARYADKVLKARSTLTDMNTTAPASGFLSKASKETLFSMGGNDIPCNIAYACQSFRVAKELYDAYEEDDLRKSQWWWTRNDFIGYTKMAHGNRNEEQSIVPERDDYYYYGYSDGYIHNMAEVSDKFLFRTAEAYLNKAEAEAYTDNENEARSALNTLRQNRYATGSNYEVTAGGEALVKAIREERRKELALEGHRWFDLRRYMVCEKYPESKKITHNYTYYTGRLDATKVTTHVFVLEAYDPAYTLPIPQEVIDFNTGMTNNERPWRNYTETNPN</sequence>
<dbReference type="Gene3D" id="1.25.40.390">
    <property type="match status" value="1"/>
</dbReference>
<organism evidence="8 9">
    <name type="scientific">Bacteroides ovatus</name>
    <dbReference type="NCBI Taxonomy" id="28116"/>
    <lineage>
        <taxon>Bacteria</taxon>
        <taxon>Pseudomonadati</taxon>
        <taxon>Bacteroidota</taxon>
        <taxon>Bacteroidia</taxon>
        <taxon>Bacteroidales</taxon>
        <taxon>Bacteroidaceae</taxon>
        <taxon>Bacteroides</taxon>
    </lineage>
</organism>
<dbReference type="GO" id="GO:0009279">
    <property type="term" value="C:cell outer membrane"/>
    <property type="evidence" value="ECO:0007669"/>
    <property type="project" value="UniProtKB-SubCell"/>
</dbReference>
<evidence type="ECO:0000256" key="3">
    <source>
        <dbReference type="ARBA" id="ARBA00022729"/>
    </source>
</evidence>
<gene>
    <name evidence="8" type="ORF">SAMN05192582_100139</name>
</gene>
<evidence type="ECO:0000256" key="4">
    <source>
        <dbReference type="ARBA" id="ARBA00023136"/>
    </source>
</evidence>
<keyword evidence="4" id="KW-0472">Membrane</keyword>
<dbReference type="InterPro" id="IPR011990">
    <property type="entry name" value="TPR-like_helical_dom_sf"/>
</dbReference>